<dbReference type="SMART" id="SM00388">
    <property type="entry name" value="HisKA"/>
    <property type="match status" value="1"/>
</dbReference>
<feature type="transmembrane region" description="Helical" evidence="7">
    <location>
        <begin position="392"/>
        <end position="415"/>
    </location>
</feature>
<evidence type="ECO:0000256" key="7">
    <source>
        <dbReference type="SAM" id="Phobius"/>
    </source>
</evidence>
<dbReference type="InterPro" id="IPR008979">
    <property type="entry name" value="Galactose-bd-like_sf"/>
</dbReference>
<dbReference type="Gene3D" id="3.40.50.2300">
    <property type="match status" value="1"/>
</dbReference>
<keyword evidence="7" id="KW-0472">Membrane</keyword>
<protein>
    <recommendedName>
        <fullName evidence="2">histidine kinase</fullName>
        <ecNumber evidence="2">2.7.13.3</ecNumber>
    </recommendedName>
</protein>
<dbReference type="Pfam" id="PF00512">
    <property type="entry name" value="HisKA"/>
    <property type="match status" value="1"/>
</dbReference>
<evidence type="ECO:0000313" key="11">
    <source>
        <dbReference type="Proteomes" id="UP000441754"/>
    </source>
</evidence>
<dbReference type="InterPro" id="IPR036890">
    <property type="entry name" value="HATPase_C_sf"/>
</dbReference>
<dbReference type="InterPro" id="IPR005467">
    <property type="entry name" value="His_kinase_dom"/>
</dbReference>
<feature type="transmembrane region" description="Helical" evidence="7">
    <location>
        <begin position="332"/>
        <end position="352"/>
    </location>
</feature>
<dbReference type="FunFam" id="3.30.565.10:FF:000010">
    <property type="entry name" value="Sensor histidine kinase RcsC"/>
    <property type="match status" value="1"/>
</dbReference>
<accession>A0A7K0EMI7</accession>
<dbReference type="Proteomes" id="UP000441754">
    <property type="component" value="Unassembled WGS sequence"/>
</dbReference>
<dbReference type="InterPro" id="IPR036097">
    <property type="entry name" value="HisK_dim/P_sf"/>
</dbReference>
<keyword evidence="3 5" id="KW-0597">Phosphoprotein</keyword>
<evidence type="ECO:0000256" key="3">
    <source>
        <dbReference type="ARBA" id="ARBA00022553"/>
    </source>
</evidence>
<evidence type="ECO:0000256" key="5">
    <source>
        <dbReference type="PROSITE-ProRule" id="PRU00169"/>
    </source>
</evidence>
<proteinExistence type="predicted"/>
<dbReference type="InterPro" id="IPR003661">
    <property type="entry name" value="HisK_dim/P_dom"/>
</dbReference>
<evidence type="ECO:0000256" key="4">
    <source>
        <dbReference type="ARBA" id="ARBA00023012"/>
    </source>
</evidence>
<feature type="region of interest" description="Disordered" evidence="6">
    <location>
        <begin position="659"/>
        <end position="679"/>
    </location>
</feature>
<evidence type="ECO:0000259" key="9">
    <source>
        <dbReference type="PROSITE" id="PS50110"/>
    </source>
</evidence>
<feature type="compositionally biased region" description="Basic and acidic residues" evidence="6">
    <location>
        <begin position="664"/>
        <end position="675"/>
    </location>
</feature>
<dbReference type="SUPFAM" id="SSF52172">
    <property type="entry name" value="CheY-like"/>
    <property type="match status" value="1"/>
</dbReference>
<dbReference type="PROSITE" id="PS50109">
    <property type="entry name" value="HIS_KIN"/>
    <property type="match status" value="1"/>
</dbReference>
<sequence>MKSRLASVHPLQLICLGLTALLAYGLLGCAIGYSQSVSGNLPQAQRGVLDLRTVPFDQQTVPLNGTWKWYWQTMLKPGDSETNVDYAPFPEIWNKQTRQNQPLPGMGYATYALTVLLPPATPPLALRLPDTFTSYRLFLNGQELAHNGSPGTSKETTTPFWSTQVKPIHPTSDTLHLLLQVANFQHYKGGPYQSIELGKAEDLLIARNRECALSFTLAGCLFMGGLFFLGLFLFGRHEISILYFSLFCLLYSYRIVGSDQYALHSLFQDTAWSLTLHLEYLSLYLSIAVFVVYTGSLYPDDVNKIVIKLLAGICLAFAAATILFPARIFTQMINPFLGLMFIYIGYAFYVYWRAAQRKRPGARYSLMSTAVLLAVFIIIIFKYFQIAFPENVILFVGYIGFFFLQSLVLSFRFAYTLKQAKEQAEEGLRVKNEFLSTMSHEIRTPLNAVIGMNHLLLQDHPRPDQKQHLDVMLFSAKNLLHIVNDILDFNRIEGGKTVLEMIPMDPATILQNVVNSYQTAAAEKSLLLKVTIDHRFKTRVTGDPSRLAQVVSNLVQNAIKFTEKGQILVNLIVNEETEHNITLTLAVEDTGIGIAPDKQEMVFNRFTQADSSLSRSYGGTGLGLAICRRILELQHVDLRLQSQPGKGSRFYFTQTFPKITPPPELEREPAPEPEPKPIPTDKPLKGIFVLLVEDNAMNVILAKNVLDRLGATVEVASNGQEAVEKLDSSRHHLILMDLQMPVMDGYEATRIIRQRNETLPIIALTASLAQEVGDQTQLAGLNEVLVKPYTPASLMQVIMRHLKIPN</sequence>
<evidence type="ECO:0000256" key="1">
    <source>
        <dbReference type="ARBA" id="ARBA00000085"/>
    </source>
</evidence>
<dbReference type="RefSeq" id="WP_154176078.1">
    <property type="nucleotide sequence ID" value="NZ_WJXZ01000009.1"/>
</dbReference>
<dbReference type="SUPFAM" id="SSF55874">
    <property type="entry name" value="ATPase domain of HSP90 chaperone/DNA topoisomerase II/histidine kinase"/>
    <property type="match status" value="1"/>
</dbReference>
<feature type="domain" description="Histidine kinase" evidence="8">
    <location>
        <begin position="437"/>
        <end position="658"/>
    </location>
</feature>
<feature type="modified residue" description="4-aspartylphosphate" evidence="5">
    <location>
        <position position="737"/>
    </location>
</feature>
<dbReference type="CDD" id="cd17546">
    <property type="entry name" value="REC_hyHK_CKI1_RcsC-like"/>
    <property type="match status" value="1"/>
</dbReference>
<dbReference type="PROSITE" id="PS50110">
    <property type="entry name" value="RESPONSE_REGULATORY"/>
    <property type="match status" value="1"/>
</dbReference>
<dbReference type="EMBL" id="WJXZ01000009">
    <property type="protein sequence ID" value="MRS62706.1"/>
    <property type="molecule type" value="Genomic_DNA"/>
</dbReference>
<dbReference type="CDD" id="cd16922">
    <property type="entry name" value="HATPase_EvgS-ArcB-TorS-like"/>
    <property type="match status" value="1"/>
</dbReference>
<dbReference type="EC" id="2.7.13.3" evidence="2"/>
<dbReference type="Pfam" id="PF02518">
    <property type="entry name" value="HATPase_c"/>
    <property type="match status" value="1"/>
</dbReference>
<dbReference type="OrthoDB" id="9811889at2"/>
<dbReference type="InterPro" id="IPR011006">
    <property type="entry name" value="CheY-like_superfamily"/>
</dbReference>
<gene>
    <name evidence="10" type="ORF">GJJ30_15505</name>
</gene>
<dbReference type="CDD" id="cd00082">
    <property type="entry name" value="HisKA"/>
    <property type="match status" value="1"/>
</dbReference>
<dbReference type="PROSITE" id="PS51257">
    <property type="entry name" value="PROKAR_LIPOPROTEIN"/>
    <property type="match status" value="1"/>
</dbReference>
<feature type="transmembrane region" description="Helical" evidence="7">
    <location>
        <begin position="277"/>
        <end position="298"/>
    </location>
</feature>
<comment type="catalytic activity">
    <reaction evidence="1">
        <text>ATP + protein L-histidine = ADP + protein N-phospho-L-histidine.</text>
        <dbReference type="EC" id="2.7.13.3"/>
    </reaction>
</comment>
<keyword evidence="11" id="KW-1185">Reference proteome</keyword>
<keyword evidence="7" id="KW-1133">Transmembrane helix</keyword>
<feature type="transmembrane region" description="Helical" evidence="7">
    <location>
        <begin position="364"/>
        <end position="386"/>
    </location>
</feature>
<dbReference type="PRINTS" id="PR00344">
    <property type="entry name" value="BCTRLSENSOR"/>
</dbReference>
<feature type="domain" description="Response regulatory" evidence="9">
    <location>
        <begin position="688"/>
        <end position="802"/>
    </location>
</feature>
<dbReference type="Gene3D" id="2.60.120.260">
    <property type="entry name" value="Galactose-binding domain-like"/>
    <property type="match status" value="1"/>
</dbReference>
<evidence type="ECO:0000256" key="2">
    <source>
        <dbReference type="ARBA" id="ARBA00012438"/>
    </source>
</evidence>
<dbReference type="InterPro" id="IPR001789">
    <property type="entry name" value="Sig_transdc_resp-reg_receiver"/>
</dbReference>
<dbReference type="Gene3D" id="1.10.287.130">
    <property type="match status" value="1"/>
</dbReference>
<evidence type="ECO:0000259" key="8">
    <source>
        <dbReference type="PROSITE" id="PS50109"/>
    </source>
</evidence>
<feature type="transmembrane region" description="Helical" evidence="7">
    <location>
        <begin position="212"/>
        <end position="234"/>
    </location>
</feature>
<keyword evidence="4" id="KW-0902">Two-component regulatory system</keyword>
<dbReference type="PANTHER" id="PTHR45339:SF1">
    <property type="entry name" value="HYBRID SIGNAL TRANSDUCTION HISTIDINE KINASE J"/>
    <property type="match status" value="1"/>
</dbReference>
<dbReference type="Gene3D" id="3.30.565.10">
    <property type="entry name" value="Histidine kinase-like ATPase, C-terminal domain"/>
    <property type="match status" value="1"/>
</dbReference>
<dbReference type="SMART" id="SM00387">
    <property type="entry name" value="HATPase_c"/>
    <property type="match status" value="1"/>
</dbReference>
<reference evidence="10 11" key="1">
    <citation type="journal article" date="2018" name="Antonie Van Leeuwenhoek">
        <title>Larkinella terrae sp. nov., isolated from soil on Jeju Island, South Korea.</title>
        <authorList>
            <person name="Ten L.N."/>
            <person name="Jeon J."/>
            <person name="Park S.J."/>
            <person name="Park S."/>
            <person name="Lee S.Y."/>
            <person name="Kim M.K."/>
            <person name="Jung H.Y."/>
        </authorList>
    </citation>
    <scope>NUCLEOTIDE SEQUENCE [LARGE SCALE GENOMIC DNA]</scope>
    <source>
        <strain evidence="10 11">KCTC 52001</strain>
    </source>
</reference>
<evidence type="ECO:0000256" key="6">
    <source>
        <dbReference type="SAM" id="MobiDB-lite"/>
    </source>
</evidence>
<dbReference type="GO" id="GO:0000155">
    <property type="term" value="F:phosphorelay sensor kinase activity"/>
    <property type="evidence" value="ECO:0007669"/>
    <property type="project" value="InterPro"/>
</dbReference>
<organism evidence="10 11">
    <name type="scientific">Larkinella terrae</name>
    <dbReference type="NCBI Taxonomy" id="2025311"/>
    <lineage>
        <taxon>Bacteria</taxon>
        <taxon>Pseudomonadati</taxon>
        <taxon>Bacteroidota</taxon>
        <taxon>Cytophagia</taxon>
        <taxon>Cytophagales</taxon>
        <taxon>Spirosomataceae</taxon>
        <taxon>Larkinella</taxon>
    </lineage>
</organism>
<dbReference type="Pfam" id="PF07695">
    <property type="entry name" value="7TMR-DISM_7TM"/>
    <property type="match status" value="1"/>
</dbReference>
<dbReference type="InterPro" id="IPR003594">
    <property type="entry name" value="HATPase_dom"/>
</dbReference>
<dbReference type="AlphaFoldDB" id="A0A7K0EMI7"/>
<evidence type="ECO:0000313" key="10">
    <source>
        <dbReference type="EMBL" id="MRS62706.1"/>
    </source>
</evidence>
<feature type="transmembrane region" description="Helical" evidence="7">
    <location>
        <begin position="241"/>
        <end position="257"/>
    </location>
</feature>
<dbReference type="InterPro" id="IPR004358">
    <property type="entry name" value="Sig_transdc_His_kin-like_C"/>
</dbReference>
<dbReference type="SUPFAM" id="SSF47384">
    <property type="entry name" value="Homodimeric domain of signal transducing histidine kinase"/>
    <property type="match status" value="1"/>
</dbReference>
<keyword evidence="7" id="KW-0812">Transmembrane</keyword>
<dbReference type="SMART" id="SM00448">
    <property type="entry name" value="REC"/>
    <property type="match status" value="1"/>
</dbReference>
<name>A0A7K0EMI7_9BACT</name>
<dbReference type="SUPFAM" id="SSF49785">
    <property type="entry name" value="Galactose-binding domain-like"/>
    <property type="match status" value="1"/>
</dbReference>
<dbReference type="PANTHER" id="PTHR45339">
    <property type="entry name" value="HYBRID SIGNAL TRANSDUCTION HISTIDINE KINASE J"/>
    <property type="match status" value="1"/>
</dbReference>
<comment type="caution">
    <text evidence="10">The sequence shown here is derived from an EMBL/GenBank/DDBJ whole genome shotgun (WGS) entry which is preliminary data.</text>
</comment>
<feature type="transmembrane region" description="Helical" evidence="7">
    <location>
        <begin position="305"/>
        <end position="326"/>
    </location>
</feature>
<dbReference type="InterPro" id="IPR011623">
    <property type="entry name" value="7TMR_DISM_rcpt_extracell_dom1"/>
</dbReference>
<dbReference type="Pfam" id="PF00072">
    <property type="entry name" value="Response_reg"/>
    <property type="match status" value="1"/>
</dbReference>